<sequence>MLLIVWQVLHLRHLRFCLIDQYLVVGHSYLVLIA</sequence>
<gene>
    <name evidence="1" type="ORF">NT05LM_2680</name>
</gene>
<protein>
    <submittedName>
        <fullName evidence="1">Uncharacterized protein</fullName>
    </submittedName>
</protein>
<reference evidence="1 2" key="1">
    <citation type="journal article" date="2010" name="Microbiol. Resour. Announc.">
        <title>Comparative genomics of the bacterial genus Listeria: Genome evolution is characterized by limited gene acquisition and limited gene loss.</title>
        <authorList>
            <person name="den Bakker H.C."/>
            <person name="Cummings C.A."/>
            <person name="Ferreira V."/>
            <person name="Vatta P."/>
            <person name="Orsi R.H."/>
            <person name="Degoricija L."/>
            <person name="Barker M."/>
            <person name="Petrauskene O."/>
            <person name="Furtado M.R."/>
            <person name="Wiedmann M."/>
        </authorList>
    </citation>
    <scope>NUCLEOTIDE SEQUENCE [LARGE SCALE GENOMIC DNA]</scope>
    <source>
        <strain evidence="1 2">FSL S4-120</strain>
    </source>
</reference>
<dbReference type="Proteomes" id="UP000003412">
    <property type="component" value="Chromosome"/>
</dbReference>
<proteinExistence type="predicted"/>
<feature type="non-terminal residue" evidence="1">
    <location>
        <position position="34"/>
    </location>
</feature>
<comment type="caution">
    <text evidence="1">The sequence shown here is derived from an EMBL/GenBank/DDBJ whole genome shotgun (WGS) entry which is preliminary data.</text>
</comment>
<evidence type="ECO:0000313" key="1">
    <source>
        <dbReference type="EMBL" id="EFR86870.1"/>
    </source>
</evidence>
<accession>A0ABN0BV13</accession>
<name>A0ABN0BV13_9LIST</name>
<evidence type="ECO:0000313" key="2">
    <source>
        <dbReference type="Proteomes" id="UP000003412"/>
    </source>
</evidence>
<dbReference type="EMBL" id="ADXF01000875">
    <property type="protein sequence ID" value="EFR86870.1"/>
    <property type="molecule type" value="Genomic_DNA"/>
</dbReference>
<keyword evidence="2" id="KW-1185">Reference proteome</keyword>
<organism evidence="1 2">
    <name type="scientific">Listeria marthii FSL S4-120</name>
    <dbReference type="NCBI Taxonomy" id="702457"/>
    <lineage>
        <taxon>Bacteria</taxon>
        <taxon>Bacillati</taxon>
        <taxon>Bacillota</taxon>
        <taxon>Bacilli</taxon>
        <taxon>Bacillales</taxon>
        <taxon>Listeriaceae</taxon>
        <taxon>Listeria</taxon>
    </lineage>
</organism>